<dbReference type="SUPFAM" id="SSF56112">
    <property type="entry name" value="Protein kinase-like (PK-like)"/>
    <property type="match status" value="1"/>
</dbReference>
<feature type="compositionally biased region" description="Low complexity" evidence="7">
    <location>
        <begin position="786"/>
        <end position="800"/>
    </location>
</feature>
<keyword evidence="3" id="KW-0547">Nucleotide-binding</keyword>
<dbReference type="Proteomes" id="UP000186817">
    <property type="component" value="Unassembled WGS sequence"/>
</dbReference>
<feature type="region of interest" description="Disordered" evidence="7">
    <location>
        <begin position="438"/>
        <end position="459"/>
    </location>
</feature>
<dbReference type="EMBL" id="LSRX01000255">
    <property type="protein sequence ID" value="OLQ02760.1"/>
    <property type="molecule type" value="Genomic_DNA"/>
</dbReference>
<evidence type="ECO:0000256" key="5">
    <source>
        <dbReference type="ARBA" id="ARBA00022840"/>
    </source>
</evidence>
<comment type="caution">
    <text evidence="10">The sequence shown here is derived from an EMBL/GenBank/DDBJ whole genome shotgun (WGS) entry which is preliminary data.</text>
</comment>
<dbReference type="InterPro" id="IPR036875">
    <property type="entry name" value="Znf_CCHC_sf"/>
</dbReference>
<dbReference type="AlphaFoldDB" id="A0A1Q9E5R6"/>
<keyword evidence="6" id="KW-0862">Zinc</keyword>
<dbReference type="SMART" id="SM00220">
    <property type="entry name" value="S_TKc"/>
    <property type="match status" value="1"/>
</dbReference>
<evidence type="ECO:0000313" key="10">
    <source>
        <dbReference type="EMBL" id="OLQ02760.1"/>
    </source>
</evidence>
<evidence type="ECO:0000256" key="7">
    <source>
        <dbReference type="SAM" id="MobiDB-lite"/>
    </source>
</evidence>
<dbReference type="InterPro" id="IPR011009">
    <property type="entry name" value="Kinase-like_dom_sf"/>
</dbReference>
<dbReference type="GO" id="GO:0008270">
    <property type="term" value="F:zinc ion binding"/>
    <property type="evidence" value="ECO:0007669"/>
    <property type="project" value="UniProtKB-KW"/>
</dbReference>
<dbReference type="Gene3D" id="1.10.510.10">
    <property type="entry name" value="Transferase(Phosphotransferase) domain 1"/>
    <property type="match status" value="1"/>
</dbReference>
<evidence type="ECO:0000259" key="8">
    <source>
        <dbReference type="PROSITE" id="PS50011"/>
    </source>
</evidence>
<name>A0A1Q9E5R6_SYMMI</name>
<dbReference type="Gene3D" id="4.10.60.10">
    <property type="entry name" value="Zinc finger, CCHC-type"/>
    <property type="match status" value="1"/>
</dbReference>
<dbReference type="PANTHER" id="PTHR11584:SF369">
    <property type="entry name" value="MITOGEN-ACTIVATED PROTEIN KINASE KINASE KINASE 19-RELATED"/>
    <property type="match status" value="1"/>
</dbReference>
<dbReference type="PROSITE" id="PS50011">
    <property type="entry name" value="PROTEIN_KINASE_DOM"/>
    <property type="match status" value="1"/>
</dbReference>
<dbReference type="InterPro" id="IPR000719">
    <property type="entry name" value="Prot_kinase_dom"/>
</dbReference>
<evidence type="ECO:0000256" key="1">
    <source>
        <dbReference type="ARBA" id="ARBA00022527"/>
    </source>
</evidence>
<keyword evidence="6" id="KW-0479">Metal-binding</keyword>
<gene>
    <name evidence="10" type="ORF">AK812_SmicGene14360</name>
</gene>
<dbReference type="GO" id="GO:0003676">
    <property type="term" value="F:nucleic acid binding"/>
    <property type="evidence" value="ECO:0007669"/>
    <property type="project" value="InterPro"/>
</dbReference>
<dbReference type="SUPFAM" id="SSF57756">
    <property type="entry name" value="Retrovirus zinc finger-like domains"/>
    <property type="match status" value="1"/>
</dbReference>
<sequence>MILIVDPRASLEQVKMIEEEISYLRKLRHPRLVSFLGFAKDAGQVIIVMEFMSGGSLSHILFTKKMTLSFDRKCVMAHQMAEGLAFLHDLSVVHRDLKTANVILDDDLNCKICDFGLTITLDRTHMTVWGLQGSPRYMAPEQLDASDHKPTRITEKVDIWQMGCVLMELWRRKAELMLLALPNTYTKERWGAKLLEFVAGEAEEVCEALPLEKITKEGGHTLILEALDERYKELQKEALHNHLQEYFYGMQIRPGETYRNLEVRLQTAYRRLQEHAIELPPEVRGWFLMRKLQLDASAEALVMTHTKGSLKHEEVTRAIQAIFPQGVAKNVHGKTKEVFEADDHGGTVDAEETAEDVFQAVADQVQSADEYDDEDALDVFETYKEVRKRVQQKKLGRGYKNDESNQWKLSGTVRGKVELLKSKTKCHLCHERGHWKRECPRRGQGGSGRQTRASGSKEAMVADDGVDGYKDIEYEHFLDVDEIGKFEIFLAERGDQVEVVLASQQEAMCETGEVSGDFERSLSEFLNHSGAEDMRADEVYMSECKQLAIKAAVLPGKYRVRVKLRETERGHYAIPLFEGMQKCRAELQEVSNVLSVLPPSMSYTGQAMSDTPMMGHGQSQLIMELMVEVANQAAASDGQLTDVSAKILDEAADLSEDELDATVPGIDGSLGQRIFNIGKFQKSGQLMTFKVAYEQDKKYVAWVRKFIKGKNPDPSKTNHPTMSQFRLYIALRDQRKSLRLQMNPELSVQPQGPSPSVMSARPKVRAATGQQQPKARATVGAQRRVPMTSGAMSAASSARMPHPPATASQSSTGWEDQWVVATEPESETATETVQERRRRAIREQIELLTFQLEAMQEEAEDL</sequence>
<keyword evidence="4" id="KW-0418">Kinase</keyword>
<dbReference type="PANTHER" id="PTHR11584">
    <property type="entry name" value="SERINE/THREONINE PROTEIN KINASE"/>
    <property type="match status" value="1"/>
</dbReference>
<keyword evidence="1" id="KW-0723">Serine/threonine-protein kinase</keyword>
<feature type="domain" description="Protein kinase" evidence="8">
    <location>
        <begin position="1"/>
        <end position="248"/>
    </location>
</feature>
<accession>A0A1Q9E5R6</accession>
<dbReference type="OrthoDB" id="422104at2759"/>
<evidence type="ECO:0000256" key="6">
    <source>
        <dbReference type="PROSITE-ProRule" id="PRU00047"/>
    </source>
</evidence>
<dbReference type="InterPro" id="IPR001878">
    <property type="entry name" value="Znf_CCHC"/>
</dbReference>
<evidence type="ECO:0000256" key="2">
    <source>
        <dbReference type="ARBA" id="ARBA00022679"/>
    </source>
</evidence>
<dbReference type="PROSITE" id="PS50158">
    <property type="entry name" value="ZF_CCHC"/>
    <property type="match status" value="1"/>
</dbReference>
<keyword evidence="5" id="KW-0067">ATP-binding</keyword>
<organism evidence="10 11">
    <name type="scientific">Symbiodinium microadriaticum</name>
    <name type="common">Dinoflagellate</name>
    <name type="synonym">Zooxanthella microadriatica</name>
    <dbReference type="NCBI Taxonomy" id="2951"/>
    <lineage>
        <taxon>Eukaryota</taxon>
        <taxon>Sar</taxon>
        <taxon>Alveolata</taxon>
        <taxon>Dinophyceae</taxon>
        <taxon>Suessiales</taxon>
        <taxon>Symbiodiniaceae</taxon>
        <taxon>Symbiodinium</taxon>
    </lineage>
</organism>
<keyword evidence="11" id="KW-1185">Reference proteome</keyword>
<keyword evidence="2" id="KW-0808">Transferase</keyword>
<feature type="domain" description="CCHC-type" evidence="9">
    <location>
        <begin position="425"/>
        <end position="441"/>
    </location>
</feature>
<keyword evidence="6" id="KW-0863">Zinc-finger</keyword>
<evidence type="ECO:0000313" key="11">
    <source>
        <dbReference type="Proteomes" id="UP000186817"/>
    </source>
</evidence>
<dbReference type="PROSITE" id="PS00108">
    <property type="entry name" value="PROTEIN_KINASE_ST"/>
    <property type="match status" value="1"/>
</dbReference>
<proteinExistence type="predicted"/>
<protein>
    <submittedName>
        <fullName evidence="10">Uncharacterized protein</fullName>
    </submittedName>
</protein>
<evidence type="ECO:0000259" key="9">
    <source>
        <dbReference type="PROSITE" id="PS50158"/>
    </source>
</evidence>
<dbReference type="Pfam" id="PF00069">
    <property type="entry name" value="Pkinase"/>
    <property type="match status" value="1"/>
</dbReference>
<feature type="compositionally biased region" description="Polar residues" evidence="7">
    <location>
        <begin position="746"/>
        <end position="757"/>
    </location>
</feature>
<feature type="region of interest" description="Disordered" evidence="7">
    <location>
        <begin position="746"/>
        <end position="814"/>
    </location>
</feature>
<reference evidence="10 11" key="1">
    <citation type="submission" date="2016-02" db="EMBL/GenBank/DDBJ databases">
        <title>Genome analysis of coral dinoflagellate symbionts highlights evolutionary adaptations to a symbiotic lifestyle.</title>
        <authorList>
            <person name="Aranda M."/>
            <person name="Li Y."/>
            <person name="Liew Y.J."/>
            <person name="Baumgarten S."/>
            <person name="Simakov O."/>
            <person name="Wilson M."/>
            <person name="Piel J."/>
            <person name="Ashoor H."/>
            <person name="Bougouffa S."/>
            <person name="Bajic V.B."/>
            <person name="Ryu T."/>
            <person name="Ravasi T."/>
            <person name="Bayer T."/>
            <person name="Micklem G."/>
            <person name="Kim H."/>
            <person name="Bhak J."/>
            <person name="Lajeunesse T.C."/>
            <person name="Voolstra C.R."/>
        </authorList>
    </citation>
    <scope>NUCLEOTIDE SEQUENCE [LARGE SCALE GENOMIC DNA]</scope>
    <source>
        <strain evidence="10 11">CCMP2467</strain>
    </source>
</reference>
<dbReference type="GO" id="GO:0004674">
    <property type="term" value="F:protein serine/threonine kinase activity"/>
    <property type="evidence" value="ECO:0007669"/>
    <property type="project" value="UniProtKB-KW"/>
</dbReference>
<evidence type="ECO:0000256" key="4">
    <source>
        <dbReference type="ARBA" id="ARBA00022777"/>
    </source>
</evidence>
<dbReference type="InterPro" id="IPR008271">
    <property type="entry name" value="Ser/Thr_kinase_AS"/>
</dbReference>
<dbReference type="GO" id="GO:0005524">
    <property type="term" value="F:ATP binding"/>
    <property type="evidence" value="ECO:0007669"/>
    <property type="project" value="UniProtKB-KW"/>
</dbReference>
<evidence type="ECO:0000256" key="3">
    <source>
        <dbReference type="ARBA" id="ARBA00022741"/>
    </source>
</evidence>